<dbReference type="AlphaFoldDB" id="A0A176QA21"/>
<dbReference type="PANTHER" id="PTHR45947">
    <property type="entry name" value="SULFOQUINOVOSYL TRANSFERASE SQD2"/>
    <property type="match status" value="1"/>
</dbReference>
<sequence>MRRILHVTDCYSTGVGRAIDTVVSLTPEHEHHLLWAGEDDPSGVGFASTRPLPRGLPQRVRAVRESVARTGSEIVHAHSSRAGVYARLTGLDARVLYQPHAYKLLDPALPAPARAAVSLVERALGPRTDTVVVLSEEERALAARLTPSAAHVLVPNVPSIARPAPVATDPDRTGPPPRTVVMSGRVSAQKDPEYLVAVATRLRELDPGVAVRWLGSPDDARLAARLRAAGVEVTGWLTADELTTALRGAGVYLHSAAYEGFPLSVLDAAACGLPVLVRDISAFAGTPLVRVAGPEDATTRVLEVLRGGEAWQAAAAGGRDLLASMDPAVQRARLTDLYG</sequence>
<organism evidence="5 6">
    <name type="scientific">Janibacter melonis</name>
    <dbReference type="NCBI Taxonomy" id="262209"/>
    <lineage>
        <taxon>Bacteria</taxon>
        <taxon>Bacillati</taxon>
        <taxon>Actinomycetota</taxon>
        <taxon>Actinomycetes</taxon>
        <taxon>Micrococcales</taxon>
        <taxon>Intrasporangiaceae</taxon>
        <taxon>Janibacter</taxon>
    </lineage>
</organism>
<dbReference type="Pfam" id="PF13579">
    <property type="entry name" value="Glyco_trans_4_4"/>
    <property type="match status" value="1"/>
</dbReference>
<feature type="domain" description="Glycosyltransferase subfamily 4-like N-terminal" evidence="4">
    <location>
        <begin position="50"/>
        <end position="156"/>
    </location>
</feature>
<evidence type="ECO:0000313" key="5">
    <source>
        <dbReference type="EMBL" id="OAB86567.1"/>
    </source>
</evidence>
<dbReference type="SUPFAM" id="SSF53756">
    <property type="entry name" value="UDP-Glycosyltransferase/glycogen phosphorylase"/>
    <property type="match status" value="1"/>
</dbReference>
<dbReference type="RefSeq" id="WP_068277569.1">
    <property type="nucleotide sequence ID" value="NZ_LQZG01000004.1"/>
</dbReference>
<dbReference type="PANTHER" id="PTHR45947:SF3">
    <property type="entry name" value="SULFOQUINOVOSYL TRANSFERASE SQD2"/>
    <property type="match status" value="1"/>
</dbReference>
<dbReference type="Proteomes" id="UP000076976">
    <property type="component" value="Unassembled WGS sequence"/>
</dbReference>
<dbReference type="Pfam" id="PF13692">
    <property type="entry name" value="Glyco_trans_1_4"/>
    <property type="match status" value="1"/>
</dbReference>
<dbReference type="STRING" id="262209.AWH69_14750"/>
<evidence type="ECO:0000313" key="6">
    <source>
        <dbReference type="Proteomes" id="UP000076976"/>
    </source>
</evidence>
<dbReference type="InterPro" id="IPR050194">
    <property type="entry name" value="Glycosyltransferase_grp1"/>
</dbReference>
<keyword evidence="6" id="KW-1185">Reference proteome</keyword>
<evidence type="ECO:0000256" key="2">
    <source>
        <dbReference type="ARBA" id="ARBA00022676"/>
    </source>
</evidence>
<reference evidence="5 6" key="1">
    <citation type="submission" date="2016-01" db="EMBL/GenBank/DDBJ databases">
        <title>Janibacter melonis strain CD11_4 genome sequencing and assembly.</title>
        <authorList>
            <person name="Nair G.R."/>
            <person name="Kaur G."/>
            <person name="Chander A.M."/>
            <person name="Mayilraj S."/>
        </authorList>
    </citation>
    <scope>NUCLEOTIDE SEQUENCE [LARGE SCALE GENOMIC DNA]</scope>
    <source>
        <strain evidence="5 6">CD11-4</strain>
    </source>
</reference>
<dbReference type="GO" id="GO:1901137">
    <property type="term" value="P:carbohydrate derivative biosynthetic process"/>
    <property type="evidence" value="ECO:0007669"/>
    <property type="project" value="UniProtKB-ARBA"/>
</dbReference>
<dbReference type="EMBL" id="LQZG01000004">
    <property type="protein sequence ID" value="OAB86567.1"/>
    <property type="molecule type" value="Genomic_DNA"/>
</dbReference>
<gene>
    <name evidence="5" type="ORF">AWH69_14750</name>
</gene>
<keyword evidence="2" id="KW-0328">Glycosyltransferase</keyword>
<dbReference type="CDD" id="cd03801">
    <property type="entry name" value="GT4_PimA-like"/>
    <property type="match status" value="1"/>
</dbReference>
<dbReference type="InterPro" id="IPR028098">
    <property type="entry name" value="Glyco_trans_4-like_N"/>
</dbReference>
<dbReference type="Gene3D" id="3.40.50.2000">
    <property type="entry name" value="Glycogen Phosphorylase B"/>
    <property type="match status" value="2"/>
</dbReference>
<name>A0A176QA21_9MICO</name>
<keyword evidence="3" id="KW-0808">Transferase</keyword>
<protein>
    <recommendedName>
        <fullName evidence="1">D-inositol 3-phosphate glycosyltransferase</fullName>
    </recommendedName>
</protein>
<evidence type="ECO:0000256" key="3">
    <source>
        <dbReference type="ARBA" id="ARBA00022679"/>
    </source>
</evidence>
<comment type="caution">
    <text evidence="5">The sequence shown here is derived from an EMBL/GenBank/DDBJ whole genome shotgun (WGS) entry which is preliminary data.</text>
</comment>
<proteinExistence type="predicted"/>
<evidence type="ECO:0000259" key="4">
    <source>
        <dbReference type="Pfam" id="PF13579"/>
    </source>
</evidence>
<accession>A0A176QA21</accession>
<dbReference type="GO" id="GO:0016757">
    <property type="term" value="F:glycosyltransferase activity"/>
    <property type="evidence" value="ECO:0007669"/>
    <property type="project" value="UniProtKB-KW"/>
</dbReference>
<evidence type="ECO:0000256" key="1">
    <source>
        <dbReference type="ARBA" id="ARBA00021292"/>
    </source>
</evidence>